<evidence type="ECO:0000256" key="2">
    <source>
        <dbReference type="SAM" id="SignalP"/>
    </source>
</evidence>
<feature type="compositionally biased region" description="Low complexity" evidence="1">
    <location>
        <begin position="70"/>
        <end position="79"/>
    </location>
</feature>
<keyword evidence="4" id="KW-1185">Reference proteome</keyword>
<feature type="compositionally biased region" description="Acidic residues" evidence="1">
    <location>
        <begin position="80"/>
        <end position="90"/>
    </location>
</feature>
<dbReference type="EMBL" id="LT853703">
    <property type="protein sequence ID" value="SMQ55743.1"/>
    <property type="molecule type" value="Genomic_DNA"/>
</dbReference>
<evidence type="ECO:0000313" key="4">
    <source>
        <dbReference type="Proteomes" id="UP000215127"/>
    </source>
</evidence>
<evidence type="ECO:0000256" key="1">
    <source>
        <dbReference type="SAM" id="MobiDB-lite"/>
    </source>
</evidence>
<protein>
    <submittedName>
        <fullName evidence="3">Uncharacterized protein</fullName>
    </submittedName>
</protein>
<keyword evidence="2" id="KW-0732">Signal</keyword>
<proteinExistence type="predicted"/>
<organism evidence="3 4">
    <name type="scientific">Zymoseptoria tritici (strain ST99CH_3D7)</name>
    <dbReference type="NCBI Taxonomy" id="1276538"/>
    <lineage>
        <taxon>Eukaryota</taxon>
        <taxon>Fungi</taxon>
        <taxon>Dikarya</taxon>
        <taxon>Ascomycota</taxon>
        <taxon>Pezizomycotina</taxon>
        <taxon>Dothideomycetes</taxon>
        <taxon>Dothideomycetidae</taxon>
        <taxon>Mycosphaerellales</taxon>
        <taxon>Mycosphaerellaceae</taxon>
        <taxon>Zymoseptoria</taxon>
    </lineage>
</organism>
<evidence type="ECO:0000313" key="3">
    <source>
        <dbReference type="EMBL" id="SMQ55743.1"/>
    </source>
</evidence>
<feature type="region of interest" description="Disordered" evidence="1">
    <location>
        <begin position="26"/>
        <end position="49"/>
    </location>
</feature>
<name>A0A1X7S7S8_ZYMT9</name>
<feature type="signal peptide" evidence="2">
    <location>
        <begin position="1"/>
        <end position="18"/>
    </location>
</feature>
<reference evidence="3 4" key="1">
    <citation type="submission" date="2016-06" db="EMBL/GenBank/DDBJ databases">
        <authorList>
            <person name="Kjaerup R.B."/>
            <person name="Dalgaard T.S."/>
            <person name="Juul-Madsen H.R."/>
        </authorList>
    </citation>
    <scope>NUCLEOTIDE SEQUENCE [LARGE SCALE GENOMIC DNA]</scope>
</reference>
<sequence length="254" mass="27749">MRFPEIVALTSALALVAAAPADLSPQTAGTIEPRVDASSGLTNSDKSSGKDLFARENMLGMSDEAAIAADEAAADAEAASAEDADDDWDGDSPHWDDPGKDNIDPFDHCVKGEVGCHQKDAWVGYVFGILPIMRALIKHKKDRLNLRRYDMSCFSGQKGDQISKTDYLEKHKCKNWKKGHDGDMAINFILPANKAFNHCDLKLYAQHDCHGEPFEIIYGMDDGHGNVSTQTYNAQSHCIEATGMKSFYIGDCSS</sequence>
<feature type="compositionally biased region" description="Basic and acidic residues" evidence="1">
    <location>
        <begin position="91"/>
        <end position="102"/>
    </location>
</feature>
<dbReference type="Proteomes" id="UP000215127">
    <property type="component" value="Chromosome 12"/>
</dbReference>
<dbReference type="AlphaFoldDB" id="A0A1X7S7S8"/>
<feature type="region of interest" description="Disordered" evidence="1">
    <location>
        <begin position="70"/>
        <end position="102"/>
    </location>
</feature>
<gene>
    <name evidence="3" type="ORF">ZT3D7_G10898</name>
</gene>
<accession>A0A1X7S7S8</accession>
<feature type="chain" id="PRO_5012824120" evidence="2">
    <location>
        <begin position="19"/>
        <end position="254"/>
    </location>
</feature>